<organism evidence="4 5">
    <name type="scientific">Hypholoma sublateritium (strain FD-334 SS-4)</name>
    <dbReference type="NCBI Taxonomy" id="945553"/>
    <lineage>
        <taxon>Eukaryota</taxon>
        <taxon>Fungi</taxon>
        <taxon>Dikarya</taxon>
        <taxon>Basidiomycota</taxon>
        <taxon>Agaricomycotina</taxon>
        <taxon>Agaricomycetes</taxon>
        <taxon>Agaricomycetidae</taxon>
        <taxon>Agaricales</taxon>
        <taxon>Agaricineae</taxon>
        <taxon>Strophariaceae</taxon>
        <taxon>Hypholoma</taxon>
    </lineage>
</organism>
<dbReference type="Proteomes" id="UP000054270">
    <property type="component" value="Unassembled WGS sequence"/>
</dbReference>
<evidence type="ECO:0000256" key="1">
    <source>
        <dbReference type="ARBA" id="ARBA00004123"/>
    </source>
</evidence>
<feature type="region of interest" description="Disordered" evidence="3">
    <location>
        <begin position="261"/>
        <end position="292"/>
    </location>
</feature>
<evidence type="ECO:0000256" key="2">
    <source>
        <dbReference type="ARBA" id="ARBA00023242"/>
    </source>
</evidence>
<feature type="region of interest" description="Disordered" evidence="3">
    <location>
        <begin position="1"/>
        <end position="72"/>
    </location>
</feature>
<feature type="region of interest" description="Disordered" evidence="3">
    <location>
        <begin position="455"/>
        <end position="480"/>
    </location>
</feature>
<reference evidence="5" key="1">
    <citation type="submission" date="2014-04" db="EMBL/GenBank/DDBJ databases">
        <title>Evolutionary Origins and Diversification of the Mycorrhizal Mutualists.</title>
        <authorList>
            <consortium name="DOE Joint Genome Institute"/>
            <consortium name="Mycorrhizal Genomics Consortium"/>
            <person name="Kohler A."/>
            <person name="Kuo A."/>
            <person name="Nagy L.G."/>
            <person name="Floudas D."/>
            <person name="Copeland A."/>
            <person name="Barry K.W."/>
            <person name="Cichocki N."/>
            <person name="Veneault-Fourrey C."/>
            <person name="LaButti K."/>
            <person name="Lindquist E.A."/>
            <person name="Lipzen A."/>
            <person name="Lundell T."/>
            <person name="Morin E."/>
            <person name="Murat C."/>
            <person name="Riley R."/>
            <person name="Ohm R."/>
            <person name="Sun H."/>
            <person name="Tunlid A."/>
            <person name="Henrissat B."/>
            <person name="Grigoriev I.V."/>
            <person name="Hibbett D.S."/>
            <person name="Martin F."/>
        </authorList>
    </citation>
    <scope>NUCLEOTIDE SEQUENCE [LARGE SCALE GENOMIC DNA]</scope>
    <source>
        <strain evidence="5">FD-334 SS-4</strain>
    </source>
</reference>
<feature type="compositionally biased region" description="Basic residues" evidence="3">
    <location>
        <begin position="48"/>
        <end position="59"/>
    </location>
</feature>
<proteinExistence type="predicted"/>
<sequence length="763" mass="85659">MSSDSPVIFKRSKTKTAARSRHLSPETNAENSGPEISENSPSTLATKLKNKNKKAKPKSRLSFGGDEEEDAEDVFQIKKSKLSLKVATGTHPSIVPPNLDQATISYDDGPRYDAAYLRELKASTRSARPPQPSSLDPYDADISMDIDGLAVRSANMDDDSATVIPSQSSIKVAKEKRERVRKTQAAGEEDFISLSVSKREDMPQGPHPESRLVREEDELGEGDDEFAEYTSAQERIALGKKSRKVEASQRRDSMKELIADAEEEDEETVEWEQEQLRRGGHRTPEPSSVETKQVYKPAPIPLSTPLPILGPVVSRLSEQLAQLITSHANNTHVLTSLAQERAQVDDREKEMREMVEKAETKRAWFESFKEWTESVASFLDEKYPLLETLEKEYLSLLKERRDMVSARRTGDDTDDLAAIYGILPIAISRESNGMDEPTLSPADLCRQRRVARVARRQLRRSQPRHNQEEGYSTDSSLSNSDSLAYSDAIKSLTSRAKEILADVKAEEFKDPGKGRWNIWREKYSDSYVGAWGGLGVVSVWEFWVRLECLGWDCIADARNLHAFKWYKGLYEYSRPGVGQIPEERELGPDGDLVASMISTAVIPIICNVIDNGALDVYSQHDIRRIIDLAEEIESSVEVNGGKFQLLLKSVVQTFERAISATESSVTEYMTDHHSRTGFNPDAIPSRKRFLNRRLKLLSSMLRWRKYGGDRFGLGILIGKLVERSIISVAEGGWDVGGEDIARKVAKMLPEDLIPSSLRHLRST</sequence>
<protein>
    <recommendedName>
        <fullName evidence="6">GCF C-terminal domain-containing protein</fullName>
    </recommendedName>
</protein>
<accession>A0A0D2L9V6</accession>
<keyword evidence="5" id="KW-1185">Reference proteome</keyword>
<keyword evidence="2" id="KW-0539">Nucleus</keyword>
<dbReference type="Pfam" id="PF15458">
    <property type="entry name" value="NTR2"/>
    <property type="match status" value="1"/>
</dbReference>
<evidence type="ECO:0000256" key="3">
    <source>
        <dbReference type="SAM" id="MobiDB-lite"/>
    </source>
</evidence>
<dbReference type="PANTHER" id="PTHR12214">
    <property type="entry name" value="GC-RICH SEQUENCE DNA-BINDING FACTOR"/>
    <property type="match status" value="1"/>
</dbReference>
<name>A0A0D2L9V6_HYPSF</name>
<feature type="compositionally biased region" description="Acidic residues" evidence="3">
    <location>
        <begin position="261"/>
        <end position="273"/>
    </location>
</feature>
<dbReference type="PANTHER" id="PTHR12214:SF0">
    <property type="entry name" value="LD29489P"/>
    <property type="match status" value="1"/>
</dbReference>
<feature type="region of interest" description="Disordered" evidence="3">
    <location>
        <begin position="191"/>
        <end position="222"/>
    </location>
</feature>
<dbReference type="GO" id="GO:0000390">
    <property type="term" value="P:spliceosomal complex disassembly"/>
    <property type="evidence" value="ECO:0007669"/>
    <property type="project" value="InterPro"/>
</dbReference>
<evidence type="ECO:0008006" key="6">
    <source>
        <dbReference type="Google" id="ProtNLM"/>
    </source>
</evidence>
<feature type="compositionally biased region" description="Basic residues" evidence="3">
    <location>
        <begin position="10"/>
        <end position="22"/>
    </location>
</feature>
<comment type="subcellular location">
    <subcellularLocation>
        <location evidence="1">Nucleus</location>
    </subcellularLocation>
</comment>
<dbReference type="GO" id="GO:0071008">
    <property type="term" value="C:U2-type post-mRNA release spliceosomal complex"/>
    <property type="evidence" value="ECO:0007669"/>
    <property type="project" value="InterPro"/>
</dbReference>
<dbReference type="AlphaFoldDB" id="A0A0D2L9V6"/>
<evidence type="ECO:0000313" key="4">
    <source>
        <dbReference type="EMBL" id="KJA24022.1"/>
    </source>
</evidence>
<feature type="region of interest" description="Disordered" evidence="3">
    <location>
        <begin position="121"/>
        <end position="141"/>
    </location>
</feature>
<dbReference type="GO" id="GO:0003677">
    <property type="term" value="F:DNA binding"/>
    <property type="evidence" value="ECO:0007669"/>
    <property type="project" value="InterPro"/>
</dbReference>
<dbReference type="InterPro" id="IPR012890">
    <property type="entry name" value="GCFC2-like"/>
</dbReference>
<dbReference type="STRING" id="945553.A0A0D2L9V6"/>
<dbReference type="InterPro" id="IPR028211">
    <property type="entry name" value="Ntr2"/>
</dbReference>
<evidence type="ECO:0000313" key="5">
    <source>
        <dbReference type="Proteomes" id="UP000054270"/>
    </source>
</evidence>
<dbReference type="OrthoDB" id="429427at2759"/>
<feature type="compositionally biased region" description="Basic and acidic residues" evidence="3">
    <location>
        <begin position="197"/>
        <end position="214"/>
    </location>
</feature>
<gene>
    <name evidence="4" type="ORF">HYPSUDRAFT_39146</name>
</gene>
<dbReference type="OMA" id="MKNICLW"/>
<dbReference type="EMBL" id="KN817539">
    <property type="protein sequence ID" value="KJA24022.1"/>
    <property type="molecule type" value="Genomic_DNA"/>
</dbReference>